<dbReference type="InterPro" id="IPR043129">
    <property type="entry name" value="ATPase_NBD"/>
</dbReference>
<dbReference type="SUPFAM" id="SSF46785">
    <property type="entry name" value="Winged helix' DNA-binding domain"/>
    <property type="match status" value="1"/>
</dbReference>
<evidence type="ECO:0000313" key="3">
    <source>
        <dbReference type="Proteomes" id="UP000637267"/>
    </source>
</evidence>
<dbReference type="InterPro" id="IPR036390">
    <property type="entry name" value="WH_DNA-bd_sf"/>
</dbReference>
<dbReference type="Gene3D" id="1.10.10.10">
    <property type="entry name" value="Winged helix-like DNA-binding domain superfamily/Winged helix DNA-binding domain"/>
    <property type="match status" value="1"/>
</dbReference>
<reference evidence="3" key="1">
    <citation type="journal article" date="2019" name="Int. J. Syst. Evol. Microbiol.">
        <title>The Global Catalogue of Microorganisms (GCM) 10K type strain sequencing project: providing services to taxonomists for standard genome sequencing and annotation.</title>
        <authorList>
            <consortium name="The Broad Institute Genomics Platform"/>
            <consortium name="The Broad Institute Genome Sequencing Center for Infectious Disease"/>
            <person name="Wu L."/>
            <person name="Ma J."/>
        </authorList>
    </citation>
    <scope>NUCLEOTIDE SEQUENCE [LARGE SCALE GENOMIC DNA]</scope>
    <source>
        <strain evidence="3">CGMCC 1.8859</strain>
    </source>
</reference>
<organism evidence="2 3">
    <name type="scientific">Silvimonas iriomotensis</name>
    <dbReference type="NCBI Taxonomy" id="449662"/>
    <lineage>
        <taxon>Bacteria</taxon>
        <taxon>Pseudomonadati</taxon>
        <taxon>Pseudomonadota</taxon>
        <taxon>Betaproteobacteria</taxon>
        <taxon>Neisseriales</taxon>
        <taxon>Chitinibacteraceae</taxon>
        <taxon>Silvimonas</taxon>
    </lineage>
</organism>
<dbReference type="InterPro" id="IPR000600">
    <property type="entry name" value="ROK"/>
</dbReference>
<feature type="domain" description="HTH iclR-type" evidence="1">
    <location>
        <begin position="34"/>
        <end position="67"/>
    </location>
</feature>
<sequence length="406" mass="43513">MYEIARHTPPDDVPFRLGQHEIQSQMARLIALDNGISRADMARMTGMARSTVAEYLQPLLDCGLVSEQRGSYAGRGRPSTGLSLNLKAGVILVADIGATHGRLVVADLGQHRLAEEAFMPDLTIGPELLLSEIVERFEKLLQSSTARDRPIRGVVIGIPSPVDFERGMPVRPPIMPGWDGFAVADWVRRRMGVPVLLDNDVNLMALGEARSRPVAQSPLLFIKVASGIGCGIVTKDGELHRGADGAAGDIGHIRVPLHDEVICRCGNIGCLEAIASASAVMRQLQDLKGAQVQTTAELSGLITSGDPHAVRLLRTAAAEIGEIVAMLVHMYNPASIILGGKMAHMSDDLLAGIRAVVYRRALPLATRRLSIENSQLGRDAGLVGGIALGIDKVLSPRGIQELLQNY</sequence>
<dbReference type="RefSeq" id="WP_188701786.1">
    <property type="nucleotide sequence ID" value="NZ_BMLX01000001.1"/>
</dbReference>
<name>A0ABQ2P4L3_9NEIS</name>
<dbReference type="Pfam" id="PF00480">
    <property type="entry name" value="ROK"/>
    <property type="match status" value="1"/>
</dbReference>
<gene>
    <name evidence="2" type="ORF">GCM10010970_03830</name>
</gene>
<dbReference type="InterPro" id="IPR036388">
    <property type="entry name" value="WH-like_DNA-bd_sf"/>
</dbReference>
<protein>
    <submittedName>
        <fullName evidence="2">Sugar kinase</fullName>
    </submittedName>
</protein>
<dbReference type="PANTHER" id="PTHR18964:SF173">
    <property type="entry name" value="GLUCOKINASE"/>
    <property type="match status" value="1"/>
</dbReference>
<keyword evidence="2" id="KW-0418">Kinase</keyword>
<evidence type="ECO:0000313" key="2">
    <source>
        <dbReference type="EMBL" id="GGP18230.1"/>
    </source>
</evidence>
<dbReference type="PANTHER" id="PTHR18964">
    <property type="entry name" value="ROK (REPRESSOR, ORF, KINASE) FAMILY"/>
    <property type="match status" value="1"/>
</dbReference>
<dbReference type="Proteomes" id="UP000637267">
    <property type="component" value="Unassembled WGS sequence"/>
</dbReference>
<dbReference type="Pfam" id="PF09339">
    <property type="entry name" value="HTH_IclR"/>
    <property type="match status" value="1"/>
</dbReference>
<dbReference type="GO" id="GO:0016301">
    <property type="term" value="F:kinase activity"/>
    <property type="evidence" value="ECO:0007669"/>
    <property type="project" value="UniProtKB-KW"/>
</dbReference>
<evidence type="ECO:0000259" key="1">
    <source>
        <dbReference type="Pfam" id="PF09339"/>
    </source>
</evidence>
<dbReference type="EMBL" id="BMLX01000001">
    <property type="protein sequence ID" value="GGP18230.1"/>
    <property type="molecule type" value="Genomic_DNA"/>
</dbReference>
<keyword evidence="3" id="KW-1185">Reference proteome</keyword>
<proteinExistence type="predicted"/>
<dbReference type="SUPFAM" id="SSF53067">
    <property type="entry name" value="Actin-like ATPase domain"/>
    <property type="match status" value="1"/>
</dbReference>
<keyword evidence="2" id="KW-0808">Transferase</keyword>
<comment type="caution">
    <text evidence="2">The sequence shown here is derived from an EMBL/GenBank/DDBJ whole genome shotgun (WGS) entry which is preliminary data.</text>
</comment>
<dbReference type="InterPro" id="IPR005471">
    <property type="entry name" value="Tscrpt_reg_IclR_N"/>
</dbReference>
<accession>A0ABQ2P4L3</accession>
<dbReference type="Gene3D" id="3.30.420.40">
    <property type="match status" value="2"/>
</dbReference>